<dbReference type="CDD" id="cd00110">
    <property type="entry name" value="LamG"/>
    <property type="match status" value="1"/>
</dbReference>
<dbReference type="InterPro" id="IPR050372">
    <property type="entry name" value="Neurexin-related_CASP"/>
</dbReference>
<dbReference type="PROSITE" id="PS50025">
    <property type="entry name" value="LAM_G_DOMAIN"/>
    <property type="match status" value="1"/>
</dbReference>
<organism evidence="3 4">
    <name type="scientific">Phrynosoma platyrhinos</name>
    <name type="common">Desert horned lizard</name>
    <dbReference type="NCBI Taxonomy" id="52577"/>
    <lineage>
        <taxon>Eukaryota</taxon>
        <taxon>Metazoa</taxon>
        <taxon>Chordata</taxon>
        <taxon>Craniata</taxon>
        <taxon>Vertebrata</taxon>
        <taxon>Euteleostomi</taxon>
        <taxon>Lepidosauria</taxon>
        <taxon>Squamata</taxon>
        <taxon>Bifurcata</taxon>
        <taxon>Unidentata</taxon>
        <taxon>Episquamata</taxon>
        <taxon>Toxicofera</taxon>
        <taxon>Iguania</taxon>
        <taxon>Phrynosomatidae</taxon>
        <taxon>Phrynosomatinae</taxon>
        <taxon>Phrynosoma</taxon>
    </lineage>
</organism>
<dbReference type="InterPro" id="IPR001791">
    <property type="entry name" value="Laminin_G"/>
</dbReference>
<evidence type="ECO:0000256" key="1">
    <source>
        <dbReference type="PROSITE-ProRule" id="PRU00122"/>
    </source>
</evidence>
<gene>
    <name evidence="3" type="ORF">JD844_024350</name>
</gene>
<reference evidence="3 4" key="1">
    <citation type="journal article" date="2022" name="Gigascience">
        <title>A chromosome-level genome assembly and annotation of the desert horned lizard, Phrynosoma platyrhinos, provides insight into chromosomal rearrangements among reptiles.</title>
        <authorList>
            <person name="Koochekian N."/>
            <person name="Ascanio A."/>
            <person name="Farleigh K."/>
            <person name="Card D.C."/>
            <person name="Schield D.R."/>
            <person name="Castoe T.A."/>
            <person name="Jezkova T."/>
        </authorList>
    </citation>
    <scope>NUCLEOTIDE SEQUENCE [LARGE SCALE GENOMIC DNA]</scope>
    <source>
        <strain evidence="3">NK-2021</strain>
    </source>
</reference>
<evidence type="ECO:0000313" key="3">
    <source>
        <dbReference type="EMBL" id="KAH0622231.1"/>
    </source>
</evidence>
<dbReference type="Gene3D" id="2.60.120.200">
    <property type="match status" value="1"/>
</dbReference>
<dbReference type="PANTHER" id="PTHR15036:SF47">
    <property type="entry name" value="LAMININ SUBUNIT ALPHA-4"/>
    <property type="match status" value="1"/>
</dbReference>
<dbReference type="SMART" id="SM00282">
    <property type="entry name" value="LamG"/>
    <property type="match status" value="1"/>
</dbReference>
<proteinExistence type="predicted"/>
<protein>
    <recommendedName>
        <fullName evidence="2">Laminin G domain-containing protein</fullName>
    </recommendedName>
</protein>
<dbReference type="SUPFAM" id="SSF49899">
    <property type="entry name" value="Concanavalin A-like lectins/glucanases"/>
    <property type="match status" value="1"/>
</dbReference>
<sequence length="149" mass="16993">MLFFIIFGRAQFSISLKTHSSHGMIFYVSDQKEEHFMTLFIAHGRLIFMFNSGNQKLRIRTQEKYNDNQWHNVMFVREKNTGRLINSVYSFSGCLGSLQLNGRPITSPSQTFSVTPCFEGPSEEGTYFSTEGGYIILGNISLITPTMIL</sequence>
<accession>A0ABQ7SYM2</accession>
<name>A0ABQ7SYM2_PHRPL</name>
<dbReference type="Pfam" id="PF02210">
    <property type="entry name" value="Laminin_G_2"/>
    <property type="match status" value="1"/>
</dbReference>
<dbReference type="InterPro" id="IPR013320">
    <property type="entry name" value="ConA-like_dom_sf"/>
</dbReference>
<keyword evidence="4" id="KW-1185">Reference proteome</keyword>
<feature type="domain" description="Laminin G" evidence="2">
    <location>
        <begin position="1"/>
        <end position="117"/>
    </location>
</feature>
<dbReference type="PANTHER" id="PTHR15036">
    <property type="entry name" value="PIKACHURIN-LIKE PROTEIN"/>
    <property type="match status" value="1"/>
</dbReference>
<comment type="caution">
    <text evidence="3">The sequence shown here is derived from an EMBL/GenBank/DDBJ whole genome shotgun (WGS) entry which is preliminary data.</text>
</comment>
<evidence type="ECO:0000259" key="2">
    <source>
        <dbReference type="PROSITE" id="PS50025"/>
    </source>
</evidence>
<dbReference type="Proteomes" id="UP000826234">
    <property type="component" value="Unassembled WGS sequence"/>
</dbReference>
<dbReference type="EMBL" id="JAIPUX010003289">
    <property type="protein sequence ID" value="KAH0622231.1"/>
    <property type="molecule type" value="Genomic_DNA"/>
</dbReference>
<comment type="caution">
    <text evidence="1">Lacks conserved residue(s) required for the propagation of feature annotation.</text>
</comment>
<evidence type="ECO:0000313" key="4">
    <source>
        <dbReference type="Proteomes" id="UP000826234"/>
    </source>
</evidence>